<reference evidence="1" key="1">
    <citation type="journal article" date="2017" name="Appl. Environ. Microbiol.">
        <title>Molecular characterization of an Endozoicomonas-like organism causing infection in king scallop Pecten maximus L.</title>
        <authorList>
            <person name="Cano I."/>
            <person name="van Aerle R."/>
            <person name="Ross S."/>
            <person name="Verner-Jeffreys D.W."/>
            <person name="Paley R.K."/>
            <person name="Rimmer G."/>
            <person name="Ryder D."/>
            <person name="Hooper P."/>
            <person name="Stone D."/>
            <person name="Feist S.W."/>
        </authorList>
    </citation>
    <scope>NUCLEOTIDE SEQUENCE</scope>
</reference>
<dbReference type="EMBL" id="NSIT01000291">
    <property type="protein sequence ID" value="PJE78025.1"/>
    <property type="molecule type" value="Genomic_DNA"/>
</dbReference>
<name>A0A2H9T467_9ZZZZ</name>
<protein>
    <submittedName>
        <fullName evidence="1">Uncharacterized protein</fullName>
    </submittedName>
</protein>
<dbReference type="AlphaFoldDB" id="A0A2H9T467"/>
<sequence>MVNDAALNQLSLLDRTEEAQSYHDNRYGYFSLLYGSKTTKRQRSYRLTDMAECCRWWTGVETHG</sequence>
<gene>
    <name evidence="1" type="ORF">CI610_03051</name>
</gene>
<accession>A0A2H9T467</accession>
<comment type="caution">
    <text evidence="1">The sequence shown here is derived from an EMBL/GenBank/DDBJ whole genome shotgun (WGS) entry which is preliminary data.</text>
</comment>
<organism evidence="1">
    <name type="scientific">invertebrate metagenome</name>
    <dbReference type="NCBI Taxonomy" id="1711999"/>
    <lineage>
        <taxon>unclassified sequences</taxon>
        <taxon>metagenomes</taxon>
        <taxon>organismal metagenomes</taxon>
    </lineage>
</organism>
<proteinExistence type="predicted"/>
<evidence type="ECO:0000313" key="1">
    <source>
        <dbReference type="EMBL" id="PJE78025.1"/>
    </source>
</evidence>